<dbReference type="AlphaFoldDB" id="A0A341CX01"/>
<dbReference type="RefSeq" id="XP_024618398.1">
    <property type="nucleotide sequence ID" value="XM_024762630.1"/>
</dbReference>
<proteinExistence type="predicted"/>
<keyword evidence="2" id="KW-1185">Reference proteome</keyword>
<evidence type="ECO:0000256" key="1">
    <source>
        <dbReference type="SAM" id="MobiDB-lite"/>
    </source>
</evidence>
<evidence type="ECO:0000313" key="3">
    <source>
        <dbReference type="RefSeq" id="XP_024618396.1"/>
    </source>
</evidence>
<dbReference type="KEGG" id="nasi:112411474"/>
<dbReference type="GeneID" id="112411474"/>
<name>A0A341CX01_NEOAA</name>
<organism evidence="2 4">
    <name type="scientific">Neophocaena asiaeorientalis asiaeorientalis</name>
    <name type="common">Yangtze finless porpoise</name>
    <name type="synonym">Neophocaena phocaenoides subsp. asiaeorientalis</name>
    <dbReference type="NCBI Taxonomy" id="1706337"/>
    <lineage>
        <taxon>Eukaryota</taxon>
        <taxon>Metazoa</taxon>
        <taxon>Chordata</taxon>
        <taxon>Craniata</taxon>
        <taxon>Vertebrata</taxon>
        <taxon>Euteleostomi</taxon>
        <taxon>Mammalia</taxon>
        <taxon>Eutheria</taxon>
        <taxon>Laurasiatheria</taxon>
        <taxon>Artiodactyla</taxon>
        <taxon>Whippomorpha</taxon>
        <taxon>Cetacea</taxon>
        <taxon>Odontoceti</taxon>
        <taxon>Phocoenidae</taxon>
        <taxon>Neophocaena</taxon>
    </lineage>
</organism>
<dbReference type="Proteomes" id="UP000252040">
    <property type="component" value="Unplaced"/>
</dbReference>
<reference evidence="3 4" key="1">
    <citation type="submission" date="2025-04" db="UniProtKB">
        <authorList>
            <consortium name="RefSeq"/>
        </authorList>
    </citation>
    <scope>IDENTIFICATION</scope>
    <source>
        <tissue evidence="3 4">Meat</tissue>
    </source>
</reference>
<dbReference type="RefSeq" id="XP_024618396.1">
    <property type="nucleotide sequence ID" value="XM_024762628.1"/>
</dbReference>
<dbReference type="STRING" id="1706337.A0A341CX01"/>
<evidence type="ECO:0000313" key="4">
    <source>
        <dbReference type="RefSeq" id="XP_024618397.1"/>
    </source>
</evidence>
<protein>
    <submittedName>
        <fullName evidence="3 4">Lipocalin-15</fullName>
    </submittedName>
</protein>
<evidence type="ECO:0000313" key="2">
    <source>
        <dbReference type="Proteomes" id="UP000252040"/>
    </source>
</evidence>
<sequence>MVSDCKVFRDKKDHLLTSTSNVKATAEGSLSVHMQLPGWTQEASPQALKAFQDFYPTVGLAGGHGGHAAQVRYPPSPVLWETPPTKPSPAPFPESWEAQAGGGLLF</sequence>
<dbReference type="RefSeq" id="XP_024618397.1">
    <property type="nucleotide sequence ID" value="XM_024762629.1"/>
</dbReference>
<accession>A0A341CX01</accession>
<gene>
    <name evidence="3 4 5" type="primary">LCN15</name>
</gene>
<feature type="region of interest" description="Disordered" evidence="1">
    <location>
        <begin position="83"/>
        <end position="106"/>
    </location>
</feature>
<dbReference type="CTD" id="389812"/>
<evidence type="ECO:0000313" key="5">
    <source>
        <dbReference type="RefSeq" id="XP_024618398.1"/>
    </source>
</evidence>